<dbReference type="PRINTS" id="PR00081">
    <property type="entry name" value="GDHRDH"/>
</dbReference>
<dbReference type="PANTHER" id="PTHR44668:SF3">
    <property type="entry name" value="DEHYDROGENASE_REDUCTASE SDR FAMILY MEMBER 7C-B"/>
    <property type="match status" value="1"/>
</dbReference>
<keyword evidence="7" id="KW-0520">NAD</keyword>
<dbReference type="Pfam" id="PF00106">
    <property type="entry name" value="adh_short"/>
    <property type="match status" value="1"/>
</dbReference>
<feature type="transmembrane region" description="Helical" evidence="9">
    <location>
        <begin position="12"/>
        <end position="33"/>
    </location>
</feature>
<sequence length="389" mass="42629">MDPTWTTTVLLVPFVVVLTAGFFYLYGFIVGLLSKTSVRNKVVVLTDALSGLGKECAGVFHKGGARLILCGKSWEKLEELADDLANASDPTVTFPPKLVLLDFGDMDSLPEAIAEILDCYGCLDILILNSSMKVKAPAQNLSLEMDKLLMDNNYFGPVTLAKGVLPSMISRRTGHLLLVNSIQGKLAVPFRTTYAASKHAVQAFFDCLRAEVEEYGISVSTINHTFISSSASENTQAAFSKSIWSLLYTKKHSGVSPDEVAAEIVKTLNNKRKEVSYPAAFTSLSSGCRLMVEHDRQNQRFTVTPGSGAGAHECAVLSYTFTGDKEVDLMSTYVPETFRGQGVAALLSQAAMDFLVEENLKAHVSCWYIQKYIEEHPLQHFKDLVITTD</sequence>
<dbReference type="PROSITE" id="PS51729">
    <property type="entry name" value="GNAT_YJDJ"/>
    <property type="match status" value="1"/>
</dbReference>
<reference evidence="11" key="1">
    <citation type="submission" date="2022-08" db="EMBL/GenBank/DDBJ databases">
        <title>Genome sequencing of akame (Lates japonicus).</title>
        <authorList>
            <person name="Hashiguchi Y."/>
            <person name="Takahashi H."/>
        </authorList>
    </citation>
    <scope>NUCLEOTIDE SEQUENCE</scope>
    <source>
        <strain evidence="11">Kochi</strain>
    </source>
</reference>
<keyword evidence="4" id="KW-0732">Signal</keyword>
<dbReference type="EMBL" id="BRZM01000007">
    <property type="protein sequence ID" value="GLD48912.1"/>
    <property type="molecule type" value="Genomic_DNA"/>
</dbReference>
<evidence type="ECO:0000256" key="5">
    <source>
        <dbReference type="ARBA" id="ARBA00022857"/>
    </source>
</evidence>
<dbReference type="Pfam" id="PF14542">
    <property type="entry name" value="Acetyltransf_CG"/>
    <property type="match status" value="1"/>
</dbReference>
<dbReference type="InterPro" id="IPR036291">
    <property type="entry name" value="NAD(P)-bd_dom_sf"/>
</dbReference>
<evidence type="ECO:0000256" key="1">
    <source>
        <dbReference type="ARBA" id="ARBA00006233"/>
    </source>
</evidence>
<evidence type="ECO:0000256" key="3">
    <source>
        <dbReference type="ARBA" id="ARBA00020243"/>
    </source>
</evidence>
<evidence type="ECO:0000256" key="4">
    <source>
        <dbReference type="ARBA" id="ARBA00022729"/>
    </source>
</evidence>
<dbReference type="AlphaFoldDB" id="A0AAD3M743"/>
<evidence type="ECO:0000256" key="9">
    <source>
        <dbReference type="SAM" id="Phobius"/>
    </source>
</evidence>
<keyword evidence="9" id="KW-0472">Membrane</keyword>
<gene>
    <name evidence="11" type="ORF">AKAME5_000280200</name>
</gene>
<feature type="domain" description="N-acetyltransferase" evidence="10">
    <location>
        <begin position="293"/>
        <end position="386"/>
    </location>
</feature>
<evidence type="ECO:0000256" key="2">
    <source>
        <dbReference type="ARBA" id="ARBA00006484"/>
    </source>
</evidence>
<keyword evidence="5" id="KW-0521">NADP</keyword>
<dbReference type="InterPro" id="IPR052148">
    <property type="entry name" value="SDR_family_member_7C"/>
</dbReference>
<comment type="similarity">
    <text evidence="2">Belongs to the short-chain dehydrogenases/reductases (SDR) family.</text>
</comment>
<keyword evidence="9" id="KW-1133">Transmembrane helix</keyword>
<dbReference type="CDD" id="cd05332">
    <property type="entry name" value="11beta-HSD1_like_SDR_c"/>
    <property type="match status" value="1"/>
</dbReference>
<evidence type="ECO:0000256" key="6">
    <source>
        <dbReference type="ARBA" id="ARBA00023002"/>
    </source>
</evidence>
<evidence type="ECO:0000313" key="12">
    <source>
        <dbReference type="Proteomes" id="UP001279410"/>
    </source>
</evidence>
<comment type="similarity">
    <text evidence="1">Belongs to the NATD1 family.</text>
</comment>
<protein>
    <recommendedName>
        <fullName evidence="3">Protein NATD1</fullName>
    </recommendedName>
    <alternativeName>
        <fullName evidence="8">N-acetyltransferase domain-containing protein 1</fullName>
    </alternativeName>
</protein>
<dbReference type="InterPro" id="IPR031165">
    <property type="entry name" value="GNAT_YJDJ"/>
</dbReference>
<name>A0AAD3M743_LATJO</name>
<evidence type="ECO:0000313" key="11">
    <source>
        <dbReference type="EMBL" id="GLD48912.1"/>
    </source>
</evidence>
<keyword evidence="9" id="KW-0812">Transmembrane</keyword>
<comment type="caution">
    <text evidence="11">The sequence shown here is derived from an EMBL/GenBank/DDBJ whole genome shotgun (WGS) entry which is preliminary data.</text>
</comment>
<dbReference type="Proteomes" id="UP001279410">
    <property type="component" value="Unassembled WGS sequence"/>
</dbReference>
<organism evidence="11 12">
    <name type="scientific">Lates japonicus</name>
    <name type="common">Japanese lates</name>
    <dbReference type="NCBI Taxonomy" id="270547"/>
    <lineage>
        <taxon>Eukaryota</taxon>
        <taxon>Metazoa</taxon>
        <taxon>Chordata</taxon>
        <taxon>Craniata</taxon>
        <taxon>Vertebrata</taxon>
        <taxon>Euteleostomi</taxon>
        <taxon>Actinopterygii</taxon>
        <taxon>Neopterygii</taxon>
        <taxon>Teleostei</taxon>
        <taxon>Neoteleostei</taxon>
        <taxon>Acanthomorphata</taxon>
        <taxon>Carangaria</taxon>
        <taxon>Carangaria incertae sedis</taxon>
        <taxon>Centropomidae</taxon>
        <taxon>Lates</taxon>
    </lineage>
</organism>
<dbReference type="InterPro" id="IPR002347">
    <property type="entry name" value="SDR_fam"/>
</dbReference>
<dbReference type="SUPFAM" id="SSF55729">
    <property type="entry name" value="Acyl-CoA N-acyltransferases (Nat)"/>
    <property type="match status" value="1"/>
</dbReference>
<evidence type="ECO:0000259" key="10">
    <source>
        <dbReference type="PROSITE" id="PS51729"/>
    </source>
</evidence>
<dbReference type="PROSITE" id="PS00061">
    <property type="entry name" value="ADH_SHORT"/>
    <property type="match status" value="1"/>
</dbReference>
<proteinExistence type="inferred from homology"/>
<dbReference type="SUPFAM" id="SSF51735">
    <property type="entry name" value="NAD(P)-binding Rossmann-fold domains"/>
    <property type="match status" value="1"/>
</dbReference>
<dbReference type="Gene3D" id="3.40.50.720">
    <property type="entry name" value="NAD(P)-binding Rossmann-like Domain"/>
    <property type="match status" value="1"/>
</dbReference>
<evidence type="ECO:0000256" key="8">
    <source>
        <dbReference type="ARBA" id="ARBA00031876"/>
    </source>
</evidence>
<dbReference type="InterPro" id="IPR016181">
    <property type="entry name" value="Acyl_CoA_acyltransferase"/>
</dbReference>
<dbReference type="InterPro" id="IPR020904">
    <property type="entry name" value="Sc_DH/Rdtase_CS"/>
</dbReference>
<dbReference type="GO" id="GO:0016616">
    <property type="term" value="F:oxidoreductase activity, acting on the CH-OH group of donors, NAD or NADP as acceptor"/>
    <property type="evidence" value="ECO:0007669"/>
    <property type="project" value="TreeGrafter"/>
</dbReference>
<accession>A0AAD3M743</accession>
<evidence type="ECO:0000256" key="7">
    <source>
        <dbReference type="ARBA" id="ARBA00023027"/>
    </source>
</evidence>
<keyword evidence="12" id="KW-1185">Reference proteome</keyword>
<keyword evidence="6" id="KW-0560">Oxidoreductase</keyword>
<dbReference type="GO" id="GO:0006874">
    <property type="term" value="P:intracellular calcium ion homeostasis"/>
    <property type="evidence" value="ECO:0007669"/>
    <property type="project" value="TreeGrafter"/>
</dbReference>
<dbReference type="Gene3D" id="3.40.630.30">
    <property type="match status" value="1"/>
</dbReference>
<dbReference type="PANTHER" id="PTHR44668">
    <property type="match status" value="1"/>
</dbReference>